<evidence type="ECO:0000313" key="1">
    <source>
        <dbReference type="EnsemblMetazoa" id="PPA13854.1"/>
    </source>
</evidence>
<dbReference type="AlphaFoldDB" id="A0A2A6CHC9"/>
<dbReference type="OrthoDB" id="5863263at2759"/>
<dbReference type="EnsemblMetazoa" id="PPA13854.1">
    <property type="protein sequence ID" value="PPA13854.1"/>
    <property type="gene ID" value="WBGene00103408"/>
</dbReference>
<proteinExistence type="predicted"/>
<reference evidence="1" key="2">
    <citation type="submission" date="2022-06" db="UniProtKB">
        <authorList>
            <consortium name="EnsemblMetazoa"/>
        </authorList>
    </citation>
    <scope>IDENTIFICATION</scope>
    <source>
        <strain evidence="1">PS312</strain>
    </source>
</reference>
<accession>A0A2A6CHC9</accession>
<evidence type="ECO:0000313" key="2">
    <source>
        <dbReference type="Proteomes" id="UP000005239"/>
    </source>
</evidence>
<keyword evidence="2" id="KW-1185">Reference proteome</keyword>
<reference evidence="2" key="1">
    <citation type="journal article" date="2008" name="Nat. Genet.">
        <title>The Pristionchus pacificus genome provides a unique perspective on nematode lifestyle and parasitism.</title>
        <authorList>
            <person name="Dieterich C."/>
            <person name="Clifton S.W."/>
            <person name="Schuster L.N."/>
            <person name="Chinwalla A."/>
            <person name="Delehaunty K."/>
            <person name="Dinkelacker I."/>
            <person name="Fulton L."/>
            <person name="Fulton R."/>
            <person name="Godfrey J."/>
            <person name="Minx P."/>
            <person name="Mitreva M."/>
            <person name="Roeseler W."/>
            <person name="Tian H."/>
            <person name="Witte H."/>
            <person name="Yang S.P."/>
            <person name="Wilson R.K."/>
            <person name="Sommer R.J."/>
        </authorList>
    </citation>
    <scope>NUCLEOTIDE SEQUENCE [LARGE SCALE GENOMIC DNA]</scope>
    <source>
        <strain evidence="2">PS312</strain>
    </source>
</reference>
<dbReference type="Proteomes" id="UP000005239">
    <property type="component" value="Unassembled WGS sequence"/>
</dbReference>
<gene>
    <name evidence="1" type="primary">WBGene00103408</name>
</gene>
<sequence length="183" mass="20142">MSVQIEKDFALCGLTIRPAVTALTIVQIVASFLLGLTVAALRQCLVVVSELTIVQIVASFLLGIAYRLFLTDLGTIISIVMCIHIFCGLLATVFLLFVTLGRKLGSFYEVILHAHLLGILFMGLTSLFCIMYLPLSFLQQAHSLGEGLHWLALSLGALGMFMLQFVQKNANEQMLTHIEHSFI</sequence>
<organism evidence="1 2">
    <name type="scientific">Pristionchus pacificus</name>
    <name type="common">Parasitic nematode worm</name>
    <dbReference type="NCBI Taxonomy" id="54126"/>
    <lineage>
        <taxon>Eukaryota</taxon>
        <taxon>Metazoa</taxon>
        <taxon>Ecdysozoa</taxon>
        <taxon>Nematoda</taxon>
        <taxon>Chromadorea</taxon>
        <taxon>Rhabditida</taxon>
        <taxon>Rhabditina</taxon>
        <taxon>Diplogasteromorpha</taxon>
        <taxon>Diplogasteroidea</taxon>
        <taxon>Neodiplogasteridae</taxon>
        <taxon>Pristionchus</taxon>
    </lineage>
</organism>
<protein>
    <submittedName>
        <fullName evidence="1">Uncharacterized protein</fullName>
    </submittedName>
</protein>
<name>A0A2A6CHC9_PRIPA</name>
<accession>A0A8R1UB88</accession>